<evidence type="ECO:0000313" key="3">
    <source>
        <dbReference type="Proteomes" id="UP001165306"/>
    </source>
</evidence>
<proteinExistence type="predicted"/>
<evidence type="ECO:0000256" key="1">
    <source>
        <dbReference type="SAM" id="MobiDB-lite"/>
    </source>
</evidence>
<dbReference type="Proteomes" id="UP001165306">
    <property type="component" value="Unassembled WGS sequence"/>
</dbReference>
<comment type="caution">
    <text evidence="2">The sequence shown here is derived from an EMBL/GenBank/DDBJ whole genome shotgun (WGS) entry which is preliminary data.</text>
</comment>
<feature type="region of interest" description="Disordered" evidence="1">
    <location>
        <begin position="69"/>
        <end position="94"/>
    </location>
</feature>
<name>A0AA41WED6_9BACT</name>
<accession>A0AA41WED6</accession>
<keyword evidence="3" id="KW-1185">Reference proteome</keyword>
<organism evidence="2 3">
    <name type="scientific">Thermalbibacter longus</name>
    <dbReference type="NCBI Taxonomy" id="2951981"/>
    <lineage>
        <taxon>Bacteria</taxon>
        <taxon>Pseudomonadati</taxon>
        <taxon>Thermomicrobiota</taxon>
        <taxon>Thermomicrobia</taxon>
        <taxon>Thermomicrobiales</taxon>
        <taxon>Thermomicrobiaceae</taxon>
        <taxon>Thermalbibacter</taxon>
    </lineage>
</organism>
<evidence type="ECO:0000313" key="2">
    <source>
        <dbReference type="EMBL" id="MCM8749558.1"/>
    </source>
</evidence>
<gene>
    <name evidence="2" type="ORF">NET02_10400</name>
</gene>
<dbReference type="RefSeq" id="WP_284057339.1">
    <property type="nucleotide sequence ID" value="NZ_JAMSLR010000006.1"/>
</dbReference>
<reference evidence="2" key="1">
    <citation type="submission" date="2022-06" db="EMBL/GenBank/DDBJ databases">
        <title>CFH 74404 Thermomicrobiaceae sp.</title>
        <authorList>
            <person name="Ming H."/>
            <person name="Li W.-J."/>
            <person name="Zhao Z."/>
        </authorList>
    </citation>
    <scope>NUCLEOTIDE SEQUENCE</scope>
    <source>
        <strain evidence="2">CFH 74404</strain>
    </source>
</reference>
<dbReference type="EMBL" id="JAMSLR010000006">
    <property type="protein sequence ID" value="MCM8749558.1"/>
    <property type="molecule type" value="Genomic_DNA"/>
</dbReference>
<dbReference type="AlphaFoldDB" id="A0AA41WED6"/>
<feature type="compositionally biased region" description="Basic and acidic residues" evidence="1">
    <location>
        <begin position="69"/>
        <end position="81"/>
    </location>
</feature>
<protein>
    <submittedName>
        <fullName evidence="2">Uncharacterized protein</fullName>
    </submittedName>
</protein>
<sequence>MPFKPGDRIWIEYPPERGDIVHDSGWPAEDRCRQRFWHQDEHGLHPLAPDDVRRATVKPDELVIEVAEQRARAEPDREREAGMASGTVTTVDSC</sequence>